<proteinExistence type="predicted"/>
<dbReference type="EMBL" id="CAUYUJ010002669">
    <property type="protein sequence ID" value="CAK0801829.1"/>
    <property type="molecule type" value="Genomic_DNA"/>
</dbReference>
<feature type="transmembrane region" description="Helical" evidence="2">
    <location>
        <begin position="54"/>
        <end position="73"/>
    </location>
</feature>
<evidence type="ECO:0000256" key="1">
    <source>
        <dbReference type="SAM" id="MobiDB-lite"/>
    </source>
</evidence>
<evidence type="ECO:0000256" key="2">
    <source>
        <dbReference type="SAM" id="Phobius"/>
    </source>
</evidence>
<dbReference type="Proteomes" id="UP001189429">
    <property type="component" value="Unassembled WGS sequence"/>
</dbReference>
<keyword evidence="2" id="KW-1133">Transmembrane helix</keyword>
<accession>A0ABN9Q7S0</accession>
<evidence type="ECO:0008006" key="5">
    <source>
        <dbReference type="Google" id="ProtNLM"/>
    </source>
</evidence>
<keyword evidence="4" id="KW-1185">Reference proteome</keyword>
<gene>
    <name evidence="3" type="ORF">PCOR1329_LOCUS9557</name>
</gene>
<name>A0ABN9Q7S0_9DINO</name>
<keyword evidence="2" id="KW-0812">Transmembrane</keyword>
<organism evidence="3 4">
    <name type="scientific">Prorocentrum cordatum</name>
    <dbReference type="NCBI Taxonomy" id="2364126"/>
    <lineage>
        <taxon>Eukaryota</taxon>
        <taxon>Sar</taxon>
        <taxon>Alveolata</taxon>
        <taxon>Dinophyceae</taxon>
        <taxon>Prorocentrales</taxon>
        <taxon>Prorocentraceae</taxon>
        <taxon>Prorocentrum</taxon>
    </lineage>
</organism>
<reference evidence="3" key="1">
    <citation type="submission" date="2023-10" db="EMBL/GenBank/DDBJ databases">
        <authorList>
            <person name="Chen Y."/>
            <person name="Shah S."/>
            <person name="Dougan E. K."/>
            <person name="Thang M."/>
            <person name="Chan C."/>
        </authorList>
    </citation>
    <scope>NUCLEOTIDE SEQUENCE [LARGE SCALE GENOMIC DNA]</scope>
</reference>
<feature type="region of interest" description="Disordered" evidence="1">
    <location>
        <begin position="15"/>
        <end position="44"/>
    </location>
</feature>
<keyword evidence="2" id="KW-0472">Membrane</keyword>
<evidence type="ECO:0000313" key="3">
    <source>
        <dbReference type="EMBL" id="CAK0801829.1"/>
    </source>
</evidence>
<protein>
    <recommendedName>
        <fullName evidence="5">Subtilisin</fullName>
    </recommendedName>
</protein>
<evidence type="ECO:0000313" key="4">
    <source>
        <dbReference type="Proteomes" id="UP001189429"/>
    </source>
</evidence>
<sequence length="142" mass="13883">MSIDGAEQVLLRVEASEGERGGAAGSPSAADDGEPAPPSKGGGVGCACFRPSPLTALIFLAAAGALAAAAVWLNNAAAVDAQAAAGGWFKQVAGVDAQAAAGGWFNQVGVDAQAVVVGWVNDVADIADMGAQEVNMSSNVTD</sequence>
<comment type="caution">
    <text evidence="3">The sequence shown here is derived from an EMBL/GenBank/DDBJ whole genome shotgun (WGS) entry which is preliminary data.</text>
</comment>